<keyword evidence="3" id="KW-1185">Reference proteome</keyword>
<accession>A0A7X2TR17</accession>
<dbReference type="EMBL" id="VUNN01000003">
    <property type="protein sequence ID" value="MSU05705.1"/>
    <property type="molecule type" value="Genomic_DNA"/>
</dbReference>
<dbReference type="Proteomes" id="UP000460549">
    <property type="component" value="Unassembled WGS sequence"/>
</dbReference>
<dbReference type="GO" id="GO:0000455">
    <property type="term" value="P:enzyme-directed rRNA pseudouridine synthesis"/>
    <property type="evidence" value="ECO:0007669"/>
    <property type="project" value="TreeGrafter"/>
</dbReference>
<reference evidence="2 3" key="1">
    <citation type="submission" date="2019-08" db="EMBL/GenBank/DDBJ databases">
        <title>In-depth cultivation of the pig gut microbiome towards novel bacterial diversity and tailored functional studies.</title>
        <authorList>
            <person name="Wylensek D."/>
            <person name="Hitch T.C.A."/>
            <person name="Clavel T."/>
        </authorList>
    </citation>
    <scope>NUCLEOTIDE SEQUENCE [LARGE SCALE GENOMIC DNA]</scope>
    <source>
        <strain evidence="2 3">NM-380-WT-3C1</strain>
    </source>
</reference>
<dbReference type="PANTHER" id="PTHR21600:SF89">
    <property type="entry name" value="RIBOSOMAL LARGE SUBUNIT PSEUDOURIDINE SYNTHASE A"/>
    <property type="match status" value="1"/>
</dbReference>
<dbReference type="InterPro" id="IPR006145">
    <property type="entry name" value="PsdUridine_synth_RsuA/RluA"/>
</dbReference>
<dbReference type="PANTHER" id="PTHR21600">
    <property type="entry name" value="MITOCHONDRIAL RNA PSEUDOURIDINE SYNTHASE"/>
    <property type="match status" value="1"/>
</dbReference>
<sequence length="423" mass="48202">MNFILPHKEAEEILREDIKQIKETGFFDFKSKTPVYSTKKALEEKGIMLGLLIARTKSGERVVLRAFSGALNSSYLVEGYTPPCFSVKAFEEVVSEFDSKIHCYTDRIELGESDLIPTRRQLSNECLEKIKELYTFYTINGKLKLNDIKELNYTTGMGDCATIKLLSFCFKKGFTPISLAEIFFGKESESRKADQIYPPCDEKCKPLIKYLFNINLLYSDEDIAIINKAAGLLSTPGRGEDKYDSASVRIKALFPDAPELPSVHRLDMDTSGIMVFAKTEKAKRNISMQFEERKTKKVYEALLRGSLMTQKGTIKLPIRLDINNRPYQIVDFEKGKEAITDYERVKIEILNGEKVSRVLFFPHTGRTHQIRVHAASGLLLPIVGDRLYGERKEGERLCLHAKSLSFIHPTTGERVTFEEEPDF</sequence>
<dbReference type="PROSITE" id="PS01129">
    <property type="entry name" value="PSI_RLU"/>
    <property type="match status" value="1"/>
</dbReference>
<dbReference type="InterPro" id="IPR050188">
    <property type="entry name" value="RluA_PseudoU_synthase"/>
</dbReference>
<feature type="domain" description="Pseudouridine synthase RsuA/RluA-like" evidence="1">
    <location>
        <begin position="223"/>
        <end position="376"/>
    </location>
</feature>
<protein>
    <submittedName>
        <fullName evidence="2">RluA family pseudouridine synthase</fullName>
    </submittedName>
</protein>
<dbReference type="Pfam" id="PF00849">
    <property type="entry name" value="PseudoU_synth_2"/>
    <property type="match status" value="1"/>
</dbReference>
<dbReference type="SUPFAM" id="SSF55120">
    <property type="entry name" value="Pseudouridine synthase"/>
    <property type="match status" value="1"/>
</dbReference>
<dbReference type="Gene3D" id="3.30.2350.10">
    <property type="entry name" value="Pseudouridine synthase"/>
    <property type="match status" value="1"/>
</dbReference>
<name>A0A7X2TR17_9SPIO</name>
<dbReference type="InterPro" id="IPR020103">
    <property type="entry name" value="PsdUridine_synth_cat_dom_sf"/>
</dbReference>
<gene>
    <name evidence="2" type="ORF">FYJ80_02785</name>
</gene>
<dbReference type="GO" id="GO:0009982">
    <property type="term" value="F:pseudouridine synthase activity"/>
    <property type="evidence" value="ECO:0007669"/>
    <property type="project" value="InterPro"/>
</dbReference>
<evidence type="ECO:0000313" key="2">
    <source>
        <dbReference type="EMBL" id="MSU05705.1"/>
    </source>
</evidence>
<comment type="caution">
    <text evidence="2">The sequence shown here is derived from an EMBL/GenBank/DDBJ whole genome shotgun (WGS) entry which is preliminary data.</text>
</comment>
<evidence type="ECO:0000313" key="3">
    <source>
        <dbReference type="Proteomes" id="UP000460549"/>
    </source>
</evidence>
<dbReference type="AlphaFoldDB" id="A0A7X2TR17"/>
<dbReference type="RefSeq" id="WP_154424603.1">
    <property type="nucleotide sequence ID" value="NZ_VUNN01000003.1"/>
</dbReference>
<dbReference type="CDD" id="cd02869">
    <property type="entry name" value="PseudoU_synth_RluA_like"/>
    <property type="match status" value="1"/>
</dbReference>
<dbReference type="InterPro" id="IPR006224">
    <property type="entry name" value="PsdUridine_synth_RluA-like_CS"/>
</dbReference>
<dbReference type="GO" id="GO:0140098">
    <property type="term" value="F:catalytic activity, acting on RNA"/>
    <property type="evidence" value="ECO:0007669"/>
    <property type="project" value="UniProtKB-ARBA"/>
</dbReference>
<organism evidence="2 3">
    <name type="scientific">Bullifex porci</name>
    <dbReference type="NCBI Taxonomy" id="2606638"/>
    <lineage>
        <taxon>Bacteria</taxon>
        <taxon>Pseudomonadati</taxon>
        <taxon>Spirochaetota</taxon>
        <taxon>Spirochaetia</taxon>
        <taxon>Spirochaetales</taxon>
        <taxon>Spirochaetaceae</taxon>
        <taxon>Bullifex</taxon>
    </lineage>
</organism>
<dbReference type="GO" id="GO:0003723">
    <property type="term" value="F:RNA binding"/>
    <property type="evidence" value="ECO:0007669"/>
    <property type="project" value="InterPro"/>
</dbReference>
<evidence type="ECO:0000259" key="1">
    <source>
        <dbReference type="Pfam" id="PF00849"/>
    </source>
</evidence>
<proteinExistence type="predicted"/>